<evidence type="ECO:0000259" key="3">
    <source>
        <dbReference type="Pfam" id="PF01464"/>
    </source>
</evidence>
<dbReference type="PANTHER" id="PTHR37423">
    <property type="entry name" value="SOLUBLE LYTIC MUREIN TRANSGLYCOSYLASE-RELATED"/>
    <property type="match status" value="1"/>
</dbReference>
<gene>
    <name evidence="4" type="ORF">WCN91_07515</name>
</gene>
<dbReference type="EC" id="4.2.2.n1" evidence="4"/>
<dbReference type="PANTHER" id="PTHR37423:SF2">
    <property type="entry name" value="MEMBRANE-BOUND LYTIC MUREIN TRANSGLYCOSYLASE C"/>
    <property type="match status" value="1"/>
</dbReference>
<dbReference type="Pfam" id="PF01464">
    <property type="entry name" value="SLT"/>
    <property type="match status" value="1"/>
</dbReference>
<dbReference type="EMBL" id="JBCGCU010000006">
    <property type="protein sequence ID" value="MEM0515278.1"/>
    <property type="molecule type" value="Genomic_DNA"/>
</dbReference>
<sequence>MERPLLLKLNTLKVFVLLAVLGTTLAVQAQSTIYHYYNQEGIAVFTDAKPKVKGFEVVELKCAQCDQQLAAWHRTPLYTDKYHQHLVGAAKEHGIDLALLKAVVHAESNFNPKAESHKGAKGLMQLMPLLVKEFNINDPFDPAENIAAGSAYLAHLLKRFKGNAKLAAAAYNAGPSNVVHYGGVPPFKQTRAFVQRIDILRNRYRQHVQEQALAASQLVVKNDTLEQSVTSP</sequence>
<keyword evidence="2" id="KW-0732">Signal</keyword>
<keyword evidence="4" id="KW-0456">Lyase</keyword>
<feature type="domain" description="Transglycosylase SLT" evidence="3">
    <location>
        <begin position="89"/>
        <end position="183"/>
    </location>
</feature>
<reference evidence="4 5" key="1">
    <citation type="submission" date="2024-03" db="EMBL/GenBank/DDBJ databases">
        <title>Pseudoalteromonas qingdaonensis sp. nov., isolated from the intestines of marine benthic organisms.</title>
        <authorList>
            <person name="Lin X."/>
            <person name="Fang S."/>
            <person name="Hu X."/>
        </authorList>
    </citation>
    <scope>NUCLEOTIDE SEQUENCE [LARGE SCALE GENOMIC DNA]</scope>
    <source>
        <strain evidence="4 5">YIC-827</strain>
    </source>
</reference>
<evidence type="ECO:0000256" key="1">
    <source>
        <dbReference type="ARBA" id="ARBA00007734"/>
    </source>
</evidence>
<feature type="signal peptide" evidence="2">
    <location>
        <begin position="1"/>
        <end position="29"/>
    </location>
</feature>
<dbReference type="Gene3D" id="1.10.530.10">
    <property type="match status" value="1"/>
</dbReference>
<dbReference type="GO" id="GO:0016829">
    <property type="term" value="F:lyase activity"/>
    <property type="evidence" value="ECO:0007669"/>
    <property type="project" value="UniProtKB-KW"/>
</dbReference>
<comment type="similarity">
    <text evidence="1">Belongs to the transglycosylase Slt family.</text>
</comment>
<accession>A0ABU9MWA2</accession>
<dbReference type="InterPro" id="IPR023346">
    <property type="entry name" value="Lysozyme-like_dom_sf"/>
</dbReference>
<name>A0ABU9MWA2_9GAMM</name>
<evidence type="ECO:0000256" key="2">
    <source>
        <dbReference type="SAM" id="SignalP"/>
    </source>
</evidence>
<dbReference type="CDD" id="cd00254">
    <property type="entry name" value="LT-like"/>
    <property type="match status" value="1"/>
</dbReference>
<dbReference type="Proteomes" id="UP001447008">
    <property type="component" value="Unassembled WGS sequence"/>
</dbReference>
<evidence type="ECO:0000313" key="4">
    <source>
        <dbReference type="EMBL" id="MEM0515278.1"/>
    </source>
</evidence>
<feature type="chain" id="PRO_5045963350" evidence="2">
    <location>
        <begin position="30"/>
        <end position="232"/>
    </location>
</feature>
<proteinExistence type="inferred from homology"/>
<keyword evidence="5" id="KW-1185">Reference proteome</keyword>
<dbReference type="InterPro" id="IPR008258">
    <property type="entry name" value="Transglycosylase_SLT_dom_1"/>
</dbReference>
<comment type="caution">
    <text evidence="4">The sequence shown here is derived from an EMBL/GenBank/DDBJ whole genome shotgun (WGS) entry which is preliminary data.</text>
</comment>
<dbReference type="SUPFAM" id="SSF53955">
    <property type="entry name" value="Lysozyme-like"/>
    <property type="match status" value="1"/>
</dbReference>
<evidence type="ECO:0000313" key="5">
    <source>
        <dbReference type="Proteomes" id="UP001447008"/>
    </source>
</evidence>
<protein>
    <submittedName>
        <fullName evidence="4">Lytic transglycosylase domain-containing protein</fullName>
        <ecNumber evidence="4">4.2.2.n1</ecNumber>
    </submittedName>
</protein>
<dbReference type="RefSeq" id="WP_342677793.1">
    <property type="nucleotide sequence ID" value="NZ_JBCGCU010000006.1"/>
</dbReference>
<organism evidence="4 5">
    <name type="scientific">Pseudoalteromonas qingdaonensis</name>
    <dbReference type="NCBI Taxonomy" id="3131913"/>
    <lineage>
        <taxon>Bacteria</taxon>
        <taxon>Pseudomonadati</taxon>
        <taxon>Pseudomonadota</taxon>
        <taxon>Gammaproteobacteria</taxon>
        <taxon>Alteromonadales</taxon>
        <taxon>Pseudoalteromonadaceae</taxon>
        <taxon>Pseudoalteromonas</taxon>
    </lineage>
</organism>